<dbReference type="PROSITE" id="PS52035">
    <property type="entry name" value="PEPTIDASE_M14"/>
    <property type="match status" value="1"/>
</dbReference>
<name>A0A3A6U249_9GAMM</name>
<evidence type="ECO:0000256" key="1">
    <source>
        <dbReference type="ARBA" id="ARBA00001947"/>
    </source>
</evidence>
<feature type="domain" description="Peptidase M14" evidence="3">
    <location>
        <begin position="156"/>
        <end position="453"/>
    </location>
</feature>
<comment type="similarity">
    <text evidence="2">Belongs to the peptidase M14 family.</text>
</comment>
<keyword evidence="5" id="KW-1185">Reference proteome</keyword>
<dbReference type="GO" id="GO:0008270">
    <property type="term" value="F:zinc ion binding"/>
    <property type="evidence" value="ECO:0007669"/>
    <property type="project" value="InterPro"/>
</dbReference>
<dbReference type="PANTHER" id="PTHR12756">
    <property type="entry name" value="CYTOSOLIC CARBOXYPEPTIDASE"/>
    <property type="match status" value="1"/>
</dbReference>
<dbReference type="SUPFAM" id="SSF53187">
    <property type="entry name" value="Zn-dependent exopeptidases"/>
    <property type="match status" value="1"/>
</dbReference>
<organism evidence="4 5">
    <name type="scientific">Parashewanella spongiae</name>
    <dbReference type="NCBI Taxonomy" id="342950"/>
    <lineage>
        <taxon>Bacteria</taxon>
        <taxon>Pseudomonadati</taxon>
        <taxon>Pseudomonadota</taxon>
        <taxon>Gammaproteobacteria</taxon>
        <taxon>Alteromonadales</taxon>
        <taxon>Shewanellaceae</taxon>
        <taxon>Parashewanella</taxon>
    </lineage>
</organism>
<protein>
    <recommendedName>
        <fullName evidence="3">Peptidase M14 domain-containing protein</fullName>
    </recommendedName>
</protein>
<dbReference type="PROSITE" id="PS51257">
    <property type="entry name" value="PROKAR_LIPOPROTEIN"/>
    <property type="match status" value="1"/>
</dbReference>
<dbReference type="Gene3D" id="3.40.630.10">
    <property type="entry name" value="Zn peptidases"/>
    <property type="match status" value="1"/>
</dbReference>
<dbReference type="GO" id="GO:0004181">
    <property type="term" value="F:metallocarboxypeptidase activity"/>
    <property type="evidence" value="ECO:0007669"/>
    <property type="project" value="InterPro"/>
</dbReference>
<dbReference type="Pfam" id="PF18027">
    <property type="entry name" value="Pepdidase_M14_N"/>
    <property type="match status" value="1"/>
</dbReference>
<dbReference type="EMBL" id="QYYH01000002">
    <property type="protein sequence ID" value="RJY19505.1"/>
    <property type="molecule type" value="Genomic_DNA"/>
</dbReference>
<evidence type="ECO:0000313" key="5">
    <source>
        <dbReference type="Proteomes" id="UP000273022"/>
    </source>
</evidence>
<dbReference type="InterPro" id="IPR050821">
    <property type="entry name" value="Cytosolic_carboxypeptidase"/>
</dbReference>
<proteinExistence type="inferred from homology"/>
<dbReference type="Pfam" id="PF00246">
    <property type="entry name" value="Peptidase_M14"/>
    <property type="match status" value="1"/>
</dbReference>
<dbReference type="GO" id="GO:0006508">
    <property type="term" value="P:proteolysis"/>
    <property type="evidence" value="ECO:0007669"/>
    <property type="project" value="InterPro"/>
</dbReference>
<dbReference type="PANTHER" id="PTHR12756:SF11">
    <property type="entry name" value="CYTOSOLIC CARBOXYPEPTIDASE 1"/>
    <property type="match status" value="1"/>
</dbReference>
<dbReference type="Gene3D" id="2.60.40.3120">
    <property type="match status" value="1"/>
</dbReference>
<accession>A0A3A6U249</accession>
<dbReference type="OrthoDB" id="6221272at2"/>
<feature type="active site" description="Proton donor/acceptor" evidence="2">
    <location>
        <position position="417"/>
    </location>
</feature>
<comment type="cofactor">
    <cofactor evidence="1">
        <name>Zn(2+)</name>
        <dbReference type="ChEBI" id="CHEBI:29105"/>
    </cofactor>
</comment>
<sequence>MNRYRGALILLFVVALMACQLESDIQLLANFPSANLGKVSQLQVSKNSSQIVLDNDNGDNSLYQIPKWRNWWNIKLEGLPIDRLYQFVVNDIFDKTNRGWEYRYTPLFSYDNKSWHRFESDEITHSSVLNALGMVNHQVKIERQYDKKQVFIARFYPYTQTDFDHFYTLLMKEYPELEGEGYFKKQTLGFSPMHHLPIDMITVTNPYIDANNKKSVWIQARSHAAETGGSFVTEGILSWLADRGRVDVNKALDNFIFYIVPMHNVDGVYTGNYRLNSKSENLENTWYRSQSNPLYLDDDSPLENQIINKKLRELSQSSAPFSIALNLHSTQSKPNTRAFFFPHFGTMQQGYSERQANLWHNSIRFIRAVSQEYSNEFGDRLIEPTPVEGGSKFASQNFPESWWWANFGDQVMAVTLETTYEHAGFQPGFITPDRLRALGESLMKGVLKYHSLSHGGLIQLLNSEHLSSSEKFVIPSEIDTKN</sequence>
<evidence type="ECO:0000259" key="3">
    <source>
        <dbReference type="PROSITE" id="PS52035"/>
    </source>
</evidence>
<comment type="caution">
    <text evidence="4">The sequence shown here is derived from an EMBL/GenBank/DDBJ whole genome shotgun (WGS) entry which is preliminary data.</text>
</comment>
<gene>
    <name evidence="4" type="ORF">D5R81_00740</name>
</gene>
<dbReference type="Proteomes" id="UP000273022">
    <property type="component" value="Unassembled WGS sequence"/>
</dbReference>
<dbReference type="InterPro" id="IPR000834">
    <property type="entry name" value="Peptidase_M14"/>
</dbReference>
<reference evidence="4 5" key="1">
    <citation type="submission" date="2018-09" db="EMBL/GenBank/DDBJ databases">
        <title>Phylogeny of the Shewanellaceae, and recommendation for two new genera, Pseudoshewanella and Parashewanella.</title>
        <authorList>
            <person name="Wang G."/>
        </authorList>
    </citation>
    <scope>NUCLEOTIDE SEQUENCE [LARGE SCALE GENOMIC DNA]</scope>
    <source>
        <strain evidence="4 5">KCTC 22492</strain>
    </source>
</reference>
<dbReference type="AlphaFoldDB" id="A0A3A6U249"/>
<evidence type="ECO:0000313" key="4">
    <source>
        <dbReference type="EMBL" id="RJY19505.1"/>
    </source>
</evidence>
<dbReference type="InterPro" id="IPR040626">
    <property type="entry name" value="Pepdidase_M14_N"/>
</dbReference>
<evidence type="ECO:0000256" key="2">
    <source>
        <dbReference type="PROSITE-ProRule" id="PRU01379"/>
    </source>
</evidence>